<dbReference type="Proteomes" id="UP000306196">
    <property type="component" value="Unassembled WGS sequence"/>
</dbReference>
<dbReference type="CDD" id="cd13832">
    <property type="entry name" value="IHF"/>
    <property type="match status" value="1"/>
</dbReference>
<dbReference type="PRINTS" id="PR01727">
    <property type="entry name" value="DNABINDINGHU"/>
</dbReference>
<dbReference type="Gene3D" id="4.10.520.10">
    <property type="entry name" value="IHF-like DNA-binding proteins"/>
    <property type="match status" value="1"/>
</dbReference>
<dbReference type="EMBL" id="VAUV01000008">
    <property type="protein sequence ID" value="TLD70498.1"/>
    <property type="molecule type" value="Genomic_DNA"/>
</dbReference>
<dbReference type="Pfam" id="PF00216">
    <property type="entry name" value="Bac_DNA_binding"/>
    <property type="match status" value="1"/>
</dbReference>
<evidence type="ECO:0000256" key="2">
    <source>
        <dbReference type="ARBA" id="ARBA00023125"/>
    </source>
</evidence>
<evidence type="ECO:0000256" key="3">
    <source>
        <dbReference type="RuleBase" id="RU003939"/>
    </source>
</evidence>
<sequence length="107" mass="11848">MAGVTKRDLVVELSNRTGLTQSQAFDLFQHALDLITEELAQGNEVTLRRFGTFEVRVTKAKVGRNPNKPGTEMKIPPRAVVRFKPGKEMKAQVADVLPKLLNGESES</sequence>
<dbReference type="SUPFAM" id="SSF47729">
    <property type="entry name" value="IHF-like DNA-binding proteins"/>
    <property type="match status" value="1"/>
</dbReference>
<dbReference type="InterPro" id="IPR000119">
    <property type="entry name" value="Hist_DNA-bd"/>
</dbReference>
<dbReference type="SMART" id="SM00411">
    <property type="entry name" value="BHL"/>
    <property type="match status" value="1"/>
</dbReference>
<dbReference type="PANTHER" id="PTHR33175">
    <property type="entry name" value="DNA-BINDING PROTEIN HU"/>
    <property type="match status" value="1"/>
</dbReference>
<proteinExistence type="inferred from homology"/>
<keyword evidence="2 4" id="KW-0238">DNA-binding</keyword>
<organism evidence="4 5">
    <name type="scientific">Phragmitibacter flavus</name>
    <dbReference type="NCBI Taxonomy" id="2576071"/>
    <lineage>
        <taxon>Bacteria</taxon>
        <taxon>Pseudomonadati</taxon>
        <taxon>Verrucomicrobiota</taxon>
        <taxon>Verrucomicrobiia</taxon>
        <taxon>Verrucomicrobiales</taxon>
        <taxon>Verrucomicrobiaceae</taxon>
        <taxon>Phragmitibacter</taxon>
    </lineage>
</organism>
<comment type="similarity">
    <text evidence="1 3">Belongs to the bacterial histone-like protein family.</text>
</comment>
<dbReference type="AlphaFoldDB" id="A0A5R8KDX4"/>
<evidence type="ECO:0000313" key="4">
    <source>
        <dbReference type="EMBL" id="TLD70498.1"/>
    </source>
</evidence>
<accession>A0A5R8KDX4</accession>
<comment type="caution">
    <text evidence="4">The sequence shown here is derived from an EMBL/GenBank/DDBJ whole genome shotgun (WGS) entry which is preliminary data.</text>
</comment>
<dbReference type="OrthoDB" id="9799835at2"/>
<protein>
    <submittedName>
        <fullName evidence="4">HU family DNA-binding protein</fullName>
    </submittedName>
</protein>
<dbReference type="GO" id="GO:0003677">
    <property type="term" value="F:DNA binding"/>
    <property type="evidence" value="ECO:0007669"/>
    <property type="project" value="UniProtKB-KW"/>
</dbReference>
<dbReference type="GO" id="GO:0005829">
    <property type="term" value="C:cytosol"/>
    <property type="evidence" value="ECO:0007669"/>
    <property type="project" value="TreeGrafter"/>
</dbReference>
<dbReference type="InterPro" id="IPR010992">
    <property type="entry name" value="IHF-like_DNA-bd_dom_sf"/>
</dbReference>
<dbReference type="GO" id="GO:0030527">
    <property type="term" value="F:structural constituent of chromatin"/>
    <property type="evidence" value="ECO:0007669"/>
    <property type="project" value="InterPro"/>
</dbReference>
<evidence type="ECO:0000313" key="5">
    <source>
        <dbReference type="Proteomes" id="UP000306196"/>
    </source>
</evidence>
<keyword evidence="5" id="KW-1185">Reference proteome</keyword>
<name>A0A5R8KDX4_9BACT</name>
<gene>
    <name evidence="4" type="ORF">FEM03_12295</name>
</gene>
<dbReference type="PANTHER" id="PTHR33175:SF2">
    <property type="entry name" value="INTEGRATION HOST FACTOR SUBUNIT ALPHA"/>
    <property type="match status" value="1"/>
</dbReference>
<evidence type="ECO:0000256" key="1">
    <source>
        <dbReference type="ARBA" id="ARBA00010529"/>
    </source>
</evidence>
<reference evidence="4 5" key="1">
    <citation type="submission" date="2019-05" db="EMBL/GenBank/DDBJ databases">
        <title>Verrucobacter flavum gen. nov., sp. nov. a new member of the family Verrucomicrobiaceae.</title>
        <authorList>
            <person name="Szuroczki S."/>
            <person name="Abbaszade G."/>
            <person name="Szabo A."/>
            <person name="Felfoldi T."/>
            <person name="Schumann P."/>
            <person name="Boka K."/>
            <person name="Keki Z."/>
            <person name="Toumi M."/>
            <person name="Toth E."/>
        </authorList>
    </citation>
    <scope>NUCLEOTIDE SEQUENCE [LARGE SCALE GENOMIC DNA]</scope>
    <source>
        <strain evidence="4 5">MG-N-17</strain>
    </source>
</reference>
<dbReference type="RefSeq" id="WP_138086554.1">
    <property type="nucleotide sequence ID" value="NZ_VAUV01000008.1"/>
</dbReference>